<feature type="compositionally biased region" description="Low complexity" evidence="2">
    <location>
        <begin position="191"/>
        <end position="231"/>
    </location>
</feature>
<keyword evidence="3" id="KW-0472">Membrane</keyword>
<dbReference type="AlphaFoldDB" id="A0A6A5VHJ4"/>
<evidence type="ECO:0000256" key="3">
    <source>
        <dbReference type="SAM" id="Phobius"/>
    </source>
</evidence>
<keyword evidence="5" id="KW-1185">Reference proteome</keyword>
<organism evidence="4 5">
    <name type="scientific">Bimuria novae-zelandiae CBS 107.79</name>
    <dbReference type="NCBI Taxonomy" id="1447943"/>
    <lineage>
        <taxon>Eukaryota</taxon>
        <taxon>Fungi</taxon>
        <taxon>Dikarya</taxon>
        <taxon>Ascomycota</taxon>
        <taxon>Pezizomycotina</taxon>
        <taxon>Dothideomycetes</taxon>
        <taxon>Pleosporomycetidae</taxon>
        <taxon>Pleosporales</taxon>
        <taxon>Massarineae</taxon>
        <taxon>Didymosphaeriaceae</taxon>
        <taxon>Bimuria</taxon>
    </lineage>
</organism>
<feature type="transmembrane region" description="Helical" evidence="3">
    <location>
        <begin position="42"/>
        <end position="63"/>
    </location>
</feature>
<name>A0A6A5VHJ4_9PLEO</name>
<accession>A0A6A5VHJ4</accession>
<reference evidence="4" key="1">
    <citation type="journal article" date="2020" name="Stud. Mycol.">
        <title>101 Dothideomycetes genomes: a test case for predicting lifestyles and emergence of pathogens.</title>
        <authorList>
            <person name="Haridas S."/>
            <person name="Albert R."/>
            <person name="Binder M."/>
            <person name="Bloem J."/>
            <person name="Labutti K."/>
            <person name="Salamov A."/>
            <person name="Andreopoulos B."/>
            <person name="Baker S."/>
            <person name="Barry K."/>
            <person name="Bills G."/>
            <person name="Bluhm B."/>
            <person name="Cannon C."/>
            <person name="Castanera R."/>
            <person name="Culley D."/>
            <person name="Daum C."/>
            <person name="Ezra D."/>
            <person name="Gonzalez J."/>
            <person name="Henrissat B."/>
            <person name="Kuo A."/>
            <person name="Liang C."/>
            <person name="Lipzen A."/>
            <person name="Lutzoni F."/>
            <person name="Magnuson J."/>
            <person name="Mondo S."/>
            <person name="Nolan M."/>
            <person name="Ohm R."/>
            <person name="Pangilinan J."/>
            <person name="Park H.-J."/>
            <person name="Ramirez L."/>
            <person name="Alfaro M."/>
            <person name="Sun H."/>
            <person name="Tritt A."/>
            <person name="Yoshinaga Y."/>
            <person name="Zwiers L.-H."/>
            <person name="Turgeon B."/>
            <person name="Goodwin S."/>
            <person name="Spatafora J."/>
            <person name="Crous P."/>
            <person name="Grigoriev I."/>
        </authorList>
    </citation>
    <scope>NUCLEOTIDE SEQUENCE</scope>
    <source>
        <strain evidence="4">CBS 107.79</strain>
    </source>
</reference>
<keyword evidence="3" id="KW-0812">Transmembrane</keyword>
<evidence type="ECO:0000313" key="5">
    <source>
        <dbReference type="Proteomes" id="UP000800036"/>
    </source>
</evidence>
<protein>
    <submittedName>
        <fullName evidence="4">Uncharacterized protein</fullName>
    </submittedName>
</protein>
<sequence length="425" mass="46110">MGQSPSLQWTKKCAPGYSPDHYNPRLCRLNCAKRDTPIKPDYVPYAGAFLAVLMVGIANLVPYCSVRFPLMMCGARCTGPWLSSGWAPPAFGVGVQPTRQHRRETSNIKINTRVILGAWAVPKMTRKSRQLGLAVLRNPSSTWTFRPTVLNINAHSAPIYFGGFLDNCAGTSSTAFTLPHGCARRFPSPISASDMPSSTASSSASAIPQATTSNRGSPTADPSSSTAATTDQETPVLATDTPDSSSVASTPFYRNAYAIDPNPTSPNPIIFDTSAAPTPEADTSTVSYPPLRIVYTYESDTAMRNFLINNHGLASPEASQNALERDMDATSAATTPDADTSTVSYPLMRFVYAYENPLQNWLTYGSLSTPQNTLEARTELYGALCEDIANDRAEIVRLEEKLADVKAELEAVREARWYLTFMGES</sequence>
<gene>
    <name evidence="4" type="ORF">BU23DRAFT_628388</name>
</gene>
<keyword evidence="1" id="KW-0175">Coiled coil</keyword>
<dbReference type="EMBL" id="ML976666">
    <property type="protein sequence ID" value="KAF1976651.1"/>
    <property type="molecule type" value="Genomic_DNA"/>
</dbReference>
<proteinExistence type="predicted"/>
<keyword evidence="3" id="KW-1133">Transmembrane helix</keyword>
<evidence type="ECO:0000256" key="2">
    <source>
        <dbReference type="SAM" id="MobiDB-lite"/>
    </source>
</evidence>
<dbReference type="Proteomes" id="UP000800036">
    <property type="component" value="Unassembled WGS sequence"/>
</dbReference>
<evidence type="ECO:0000256" key="1">
    <source>
        <dbReference type="SAM" id="Coils"/>
    </source>
</evidence>
<feature type="region of interest" description="Disordered" evidence="2">
    <location>
        <begin position="189"/>
        <end position="284"/>
    </location>
</feature>
<evidence type="ECO:0000313" key="4">
    <source>
        <dbReference type="EMBL" id="KAF1976651.1"/>
    </source>
</evidence>
<feature type="coiled-coil region" evidence="1">
    <location>
        <begin position="388"/>
        <end position="415"/>
    </location>
</feature>